<evidence type="ECO:0000313" key="1">
    <source>
        <dbReference type="EMBL" id="RAP74239.1"/>
    </source>
</evidence>
<dbReference type="RefSeq" id="WP_112885028.1">
    <property type="nucleotide sequence ID" value="NZ_QLUW01000005.1"/>
</dbReference>
<proteinExistence type="predicted"/>
<evidence type="ECO:0000313" key="2">
    <source>
        <dbReference type="Proteomes" id="UP000249260"/>
    </source>
</evidence>
<dbReference type="NCBIfam" id="TIGR04129">
    <property type="entry name" value="CxxH_BA5709"/>
    <property type="match status" value="1"/>
</dbReference>
<dbReference type="Pfam" id="PF14116">
    <property type="entry name" value="YyzF"/>
    <property type="match status" value="1"/>
</dbReference>
<protein>
    <submittedName>
        <fullName evidence="1">CxxH/CxxC protein</fullName>
    </submittedName>
</protein>
<reference evidence="1 2" key="1">
    <citation type="submission" date="2018-06" db="EMBL/GenBank/DDBJ databases">
        <title>Paenibacillus montanisoli sp. nov., isolated from mountain area soil.</title>
        <authorList>
            <person name="Wu M."/>
        </authorList>
    </citation>
    <scope>NUCLEOTIDE SEQUENCE [LARGE SCALE GENOMIC DNA]</scope>
    <source>
        <strain evidence="1 2">RA17</strain>
    </source>
</reference>
<dbReference type="AlphaFoldDB" id="A0A328TUN5"/>
<name>A0A328TUN5_9BACL</name>
<comment type="caution">
    <text evidence="1">The sequence shown here is derived from an EMBL/GenBank/DDBJ whole genome shotgun (WGS) entry which is preliminary data.</text>
</comment>
<sequence>MYCVCKEHVELAIDKFVDEYEDAPDIVDLVKTKFTAWEAPATCEMCDHIAEYLVV</sequence>
<keyword evidence="2" id="KW-1185">Reference proteome</keyword>
<dbReference type="Proteomes" id="UP000249260">
    <property type="component" value="Unassembled WGS sequence"/>
</dbReference>
<organism evidence="1 2">
    <name type="scientific">Paenibacillus montanisoli</name>
    <dbReference type="NCBI Taxonomy" id="2081970"/>
    <lineage>
        <taxon>Bacteria</taxon>
        <taxon>Bacillati</taxon>
        <taxon>Bacillota</taxon>
        <taxon>Bacilli</taxon>
        <taxon>Bacillales</taxon>
        <taxon>Paenibacillaceae</taxon>
        <taxon>Paenibacillus</taxon>
    </lineage>
</organism>
<gene>
    <name evidence="1" type="ORF">DL346_24590</name>
</gene>
<dbReference type="OrthoDB" id="1652387at2"/>
<accession>A0A328TUN5</accession>
<dbReference type="InterPro" id="IPR025626">
    <property type="entry name" value="YyzF"/>
</dbReference>
<dbReference type="EMBL" id="QLUW01000005">
    <property type="protein sequence ID" value="RAP74239.1"/>
    <property type="molecule type" value="Genomic_DNA"/>
</dbReference>